<name>A0A5B7GPL5_PORTR</name>
<dbReference type="InterPro" id="IPR041588">
    <property type="entry name" value="Integrase_H2C2"/>
</dbReference>
<dbReference type="Pfam" id="PF17921">
    <property type="entry name" value="Integrase_H2C2"/>
    <property type="match status" value="1"/>
</dbReference>
<proteinExistence type="predicted"/>
<evidence type="ECO:0000256" key="1">
    <source>
        <dbReference type="SAM" id="MobiDB-lite"/>
    </source>
</evidence>
<feature type="domain" description="Integrase zinc-binding" evidence="2">
    <location>
        <begin position="161"/>
        <end position="196"/>
    </location>
</feature>
<gene>
    <name evidence="3" type="ORF">E2C01_054808</name>
</gene>
<dbReference type="Proteomes" id="UP000324222">
    <property type="component" value="Unassembled WGS sequence"/>
</dbReference>
<keyword evidence="4" id="KW-1185">Reference proteome</keyword>
<feature type="compositionally biased region" description="Basic residues" evidence="1">
    <location>
        <begin position="183"/>
        <end position="196"/>
    </location>
</feature>
<protein>
    <recommendedName>
        <fullName evidence="2">Integrase zinc-binding domain-containing protein</fullName>
    </recommendedName>
</protein>
<organism evidence="3 4">
    <name type="scientific">Portunus trituberculatus</name>
    <name type="common">Swimming crab</name>
    <name type="synonym">Neptunus trituberculatus</name>
    <dbReference type="NCBI Taxonomy" id="210409"/>
    <lineage>
        <taxon>Eukaryota</taxon>
        <taxon>Metazoa</taxon>
        <taxon>Ecdysozoa</taxon>
        <taxon>Arthropoda</taxon>
        <taxon>Crustacea</taxon>
        <taxon>Multicrustacea</taxon>
        <taxon>Malacostraca</taxon>
        <taxon>Eumalacostraca</taxon>
        <taxon>Eucarida</taxon>
        <taxon>Decapoda</taxon>
        <taxon>Pleocyemata</taxon>
        <taxon>Brachyura</taxon>
        <taxon>Eubrachyura</taxon>
        <taxon>Portunoidea</taxon>
        <taxon>Portunidae</taxon>
        <taxon>Portuninae</taxon>
        <taxon>Portunus</taxon>
    </lineage>
</organism>
<evidence type="ECO:0000313" key="4">
    <source>
        <dbReference type="Proteomes" id="UP000324222"/>
    </source>
</evidence>
<dbReference type="Gene3D" id="1.10.340.70">
    <property type="match status" value="1"/>
</dbReference>
<comment type="caution">
    <text evidence="3">The sequence shown here is derived from an EMBL/GenBank/DDBJ whole genome shotgun (WGS) entry which is preliminary data.</text>
</comment>
<dbReference type="OrthoDB" id="6347579at2759"/>
<sequence length="196" mass="21740">MEERLPVYVADVGESLLGLDYFQRSRAVPDFGEITMAVGGNVVPLQESGDDAVEREVSIETHQAHTVPSPKASQCCRLDEEQEDESLRPGGCEGVQTTMDPEGHSEDTQGRSTEILPHLRELLQRIKALWQQWSVLCLSEGVPQRCWESCDGGVAFWQTIVPTNRREALVREAHGGSASGHFGVRKTLGRSKQHVY</sequence>
<feature type="region of interest" description="Disordered" evidence="1">
    <location>
        <begin position="175"/>
        <end position="196"/>
    </location>
</feature>
<evidence type="ECO:0000313" key="3">
    <source>
        <dbReference type="EMBL" id="MPC60752.1"/>
    </source>
</evidence>
<reference evidence="3 4" key="1">
    <citation type="submission" date="2019-05" db="EMBL/GenBank/DDBJ databases">
        <title>Another draft genome of Portunus trituberculatus and its Hox gene families provides insights of decapod evolution.</title>
        <authorList>
            <person name="Jeong J.-H."/>
            <person name="Song I."/>
            <person name="Kim S."/>
            <person name="Choi T."/>
            <person name="Kim D."/>
            <person name="Ryu S."/>
            <person name="Kim W."/>
        </authorList>
    </citation>
    <scope>NUCLEOTIDE SEQUENCE [LARGE SCALE GENOMIC DNA]</scope>
    <source>
        <tissue evidence="3">Muscle</tissue>
    </source>
</reference>
<feature type="region of interest" description="Disordered" evidence="1">
    <location>
        <begin position="60"/>
        <end position="110"/>
    </location>
</feature>
<dbReference type="AlphaFoldDB" id="A0A5B7GPL5"/>
<evidence type="ECO:0000259" key="2">
    <source>
        <dbReference type="Pfam" id="PF17921"/>
    </source>
</evidence>
<dbReference type="EMBL" id="VSRR010017859">
    <property type="protein sequence ID" value="MPC60752.1"/>
    <property type="molecule type" value="Genomic_DNA"/>
</dbReference>
<accession>A0A5B7GPL5</accession>